<accession>A0ABV5FX25</accession>
<comment type="caution">
    <text evidence="2">The sequence shown here is derived from an EMBL/GenBank/DDBJ whole genome shotgun (WGS) entry which is preliminary data.</text>
</comment>
<dbReference type="Proteomes" id="UP001589575">
    <property type="component" value="Unassembled WGS sequence"/>
</dbReference>
<reference evidence="2 3" key="1">
    <citation type="submission" date="2024-09" db="EMBL/GenBank/DDBJ databases">
        <authorList>
            <person name="Sun Q."/>
            <person name="Mori K."/>
        </authorList>
    </citation>
    <scope>NUCLEOTIDE SEQUENCE [LARGE SCALE GENOMIC DNA]</scope>
    <source>
        <strain evidence="2 3">CCM 7609</strain>
    </source>
</reference>
<sequence>MLVHPLGLHPARTHRSGRRDDPDRLVDAGKRTARAGCGRGRYRVGCPGGRAPGRGTTLVRHAPGRDGSVCRRTGNARLYSLHSTAFPGGVLGVSPRDGNRS</sequence>
<dbReference type="EMBL" id="JBHMFI010000001">
    <property type="protein sequence ID" value="MFB9071227.1"/>
    <property type="molecule type" value="Genomic_DNA"/>
</dbReference>
<keyword evidence="3" id="KW-1185">Reference proteome</keyword>
<name>A0ABV5FX25_9MICC</name>
<feature type="compositionally biased region" description="Basic and acidic residues" evidence="1">
    <location>
        <begin position="18"/>
        <end position="30"/>
    </location>
</feature>
<evidence type="ECO:0000256" key="1">
    <source>
        <dbReference type="SAM" id="MobiDB-lite"/>
    </source>
</evidence>
<proteinExistence type="predicted"/>
<feature type="region of interest" description="Disordered" evidence="1">
    <location>
        <begin position="1"/>
        <end position="31"/>
    </location>
</feature>
<evidence type="ECO:0000313" key="2">
    <source>
        <dbReference type="EMBL" id="MFB9071227.1"/>
    </source>
</evidence>
<organism evidence="2 3">
    <name type="scientific">Citricoccus parietis</name>
    <dbReference type="NCBI Taxonomy" id="592307"/>
    <lineage>
        <taxon>Bacteria</taxon>
        <taxon>Bacillati</taxon>
        <taxon>Actinomycetota</taxon>
        <taxon>Actinomycetes</taxon>
        <taxon>Micrococcales</taxon>
        <taxon>Micrococcaceae</taxon>
        <taxon>Citricoccus</taxon>
    </lineage>
</organism>
<protein>
    <submittedName>
        <fullName evidence="2">Uncharacterized protein</fullName>
    </submittedName>
</protein>
<gene>
    <name evidence="2" type="ORF">ACFFX0_08475</name>
</gene>
<evidence type="ECO:0000313" key="3">
    <source>
        <dbReference type="Proteomes" id="UP001589575"/>
    </source>
</evidence>